<name>A0A8J3DBU1_9BACT</name>
<evidence type="ECO:0000256" key="2">
    <source>
        <dbReference type="SAM" id="SignalP"/>
    </source>
</evidence>
<evidence type="ECO:0000313" key="4">
    <source>
        <dbReference type="EMBL" id="GHB81076.1"/>
    </source>
</evidence>
<protein>
    <recommendedName>
        <fullName evidence="3">Outer membrane protein beta-barrel domain-containing protein</fullName>
    </recommendedName>
</protein>
<dbReference type="InterPro" id="IPR027385">
    <property type="entry name" value="Beta-barrel_OMP"/>
</dbReference>
<comment type="caution">
    <text evidence="4">The sequence shown here is derived from an EMBL/GenBank/DDBJ whole genome shotgun (WGS) entry which is preliminary data.</text>
</comment>
<dbReference type="AlphaFoldDB" id="A0A8J3DBU1"/>
<organism evidence="4 5">
    <name type="scientific">Persicitalea jodogahamensis</name>
    <dbReference type="NCBI Taxonomy" id="402147"/>
    <lineage>
        <taxon>Bacteria</taxon>
        <taxon>Pseudomonadati</taxon>
        <taxon>Bacteroidota</taxon>
        <taxon>Cytophagia</taxon>
        <taxon>Cytophagales</taxon>
        <taxon>Spirosomataceae</taxon>
        <taxon>Persicitalea</taxon>
    </lineage>
</organism>
<dbReference type="Proteomes" id="UP000598271">
    <property type="component" value="Unassembled WGS sequence"/>
</dbReference>
<dbReference type="Pfam" id="PF13505">
    <property type="entry name" value="OMP_b-brl"/>
    <property type="match status" value="1"/>
</dbReference>
<keyword evidence="1 2" id="KW-0732">Signal</keyword>
<dbReference type="RefSeq" id="WP_189566473.1">
    <property type="nucleotide sequence ID" value="NZ_BMXF01000004.1"/>
</dbReference>
<gene>
    <name evidence="4" type="ORF">GCM10007390_39710</name>
</gene>
<dbReference type="EMBL" id="BMXF01000004">
    <property type="protein sequence ID" value="GHB81076.1"/>
    <property type="molecule type" value="Genomic_DNA"/>
</dbReference>
<sequence>MKTNAKYLAIALLISTSAWAQENISIGPIAGVSIANLRGDIPNNDWKAGLTAGGFFNYSSNSGLGVSGQVLFTQLGAQINNKTNDINLNYIQVPILLTYFLGQKGNTLRPKVFIGPHVNFLVGAKDRNGNDISGESNNPNYNSIDGGVTLGAGFNYRIQNKIWLNVDARYGVGLVDITKSAANELRNQNFGINLGVSFPFGSYNERSGTINTR</sequence>
<proteinExistence type="predicted"/>
<feature type="chain" id="PRO_5035218913" description="Outer membrane protein beta-barrel domain-containing protein" evidence="2">
    <location>
        <begin position="21"/>
        <end position="213"/>
    </location>
</feature>
<feature type="signal peptide" evidence="2">
    <location>
        <begin position="1"/>
        <end position="20"/>
    </location>
</feature>
<reference evidence="4 5" key="1">
    <citation type="journal article" date="2014" name="Int. J. Syst. Evol. Microbiol.">
        <title>Complete genome sequence of Corynebacterium casei LMG S-19264T (=DSM 44701T), isolated from a smear-ripened cheese.</title>
        <authorList>
            <consortium name="US DOE Joint Genome Institute (JGI-PGF)"/>
            <person name="Walter F."/>
            <person name="Albersmeier A."/>
            <person name="Kalinowski J."/>
            <person name="Ruckert C."/>
        </authorList>
    </citation>
    <scope>NUCLEOTIDE SEQUENCE [LARGE SCALE GENOMIC DNA]</scope>
    <source>
        <strain evidence="4 5">KCTC 12866</strain>
    </source>
</reference>
<evidence type="ECO:0000313" key="5">
    <source>
        <dbReference type="Proteomes" id="UP000598271"/>
    </source>
</evidence>
<evidence type="ECO:0000259" key="3">
    <source>
        <dbReference type="Pfam" id="PF13505"/>
    </source>
</evidence>
<evidence type="ECO:0000256" key="1">
    <source>
        <dbReference type="ARBA" id="ARBA00022729"/>
    </source>
</evidence>
<feature type="domain" description="Outer membrane protein beta-barrel" evidence="3">
    <location>
        <begin position="8"/>
        <end position="198"/>
    </location>
</feature>
<dbReference type="InterPro" id="IPR011250">
    <property type="entry name" value="OMP/PagP_B-barrel"/>
</dbReference>
<dbReference type="Gene3D" id="2.40.160.20">
    <property type="match status" value="1"/>
</dbReference>
<accession>A0A8J3DBU1</accession>
<keyword evidence="5" id="KW-1185">Reference proteome</keyword>
<dbReference type="SUPFAM" id="SSF56925">
    <property type="entry name" value="OMPA-like"/>
    <property type="match status" value="1"/>
</dbReference>